<dbReference type="PANTHER" id="PTHR42841">
    <property type="entry name" value="AMINE OXIDASE"/>
    <property type="match status" value="1"/>
</dbReference>
<organism evidence="2">
    <name type="scientific">freshwater metagenome</name>
    <dbReference type="NCBI Taxonomy" id="449393"/>
    <lineage>
        <taxon>unclassified sequences</taxon>
        <taxon>metagenomes</taxon>
        <taxon>ecological metagenomes</taxon>
    </lineage>
</organism>
<name>A0A6J6H6C1_9ZZZZ</name>
<proteinExistence type="predicted"/>
<dbReference type="PROSITE" id="PS51257">
    <property type="entry name" value="PROKAR_LIPOPROTEIN"/>
    <property type="match status" value="1"/>
</dbReference>
<protein>
    <submittedName>
        <fullName evidence="2">Unannotated protein</fullName>
    </submittedName>
</protein>
<reference evidence="2" key="1">
    <citation type="submission" date="2020-05" db="EMBL/GenBank/DDBJ databases">
        <authorList>
            <person name="Chiriac C."/>
            <person name="Salcher M."/>
            <person name="Ghai R."/>
            <person name="Kavagutti S V."/>
        </authorList>
    </citation>
    <scope>NUCLEOTIDE SEQUENCE</scope>
</reference>
<dbReference type="InterPro" id="IPR002937">
    <property type="entry name" value="Amino_oxidase"/>
</dbReference>
<sequence length="417" mass="44514">MQRVNEDVVIVGAGLAGLACARTLAAAGIGVQVLEASDGVGGRVRSDHVDGFLLDRGFQILLTAYPELVRWFDLNELDLRRFQAGATIWTGSGFTTVGDPLRSPRDLPSTVFAPIGSIFDKLRLLKLIASVRRGSVPDLLRRPDGSTEAELERLGFSNRIIETFFRPLFAGIQLDPELEVSSRRFEVILRMLAVGDSAVPARGMGSLSNEVASGLEVGTIRCNEPVRSIAGTTVTLESGEQVTGKAVVVATQGPAASQLLGLPDPGSRPVAAIWFDATSAPIHNRHILLDGVQSGPMKNLAILSDVAPSYAPAGKTLCAAAVPGPSALDPQLEASVREQLAKWHPDSRSWETIRVDVIPHGQPLQLPPLDPRRAVRLGDGRYVCGDHRDTASIQGALFSGRRAAAAVLADLQSTRQR</sequence>
<accession>A0A6J6H6C1</accession>
<dbReference type="Gene3D" id="3.50.50.60">
    <property type="entry name" value="FAD/NAD(P)-binding domain"/>
    <property type="match status" value="1"/>
</dbReference>
<evidence type="ECO:0000313" key="2">
    <source>
        <dbReference type="EMBL" id="CAB4609252.1"/>
    </source>
</evidence>
<dbReference type="AlphaFoldDB" id="A0A6J6H6C1"/>
<dbReference type="InterPro" id="IPR036188">
    <property type="entry name" value="FAD/NAD-bd_sf"/>
</dbReference>
<dbReference type="Pfam" id="PF01593">
    <property type="entry name" value="Amino_oxidase"/>
    <property type="match status" value="1"/>
</dbReference>
<dbReference type="EMBL" id="CAEZUO010000053">
    <property type="protein sequence ID" value="CAB4609252.1"/>
    <property type="molecule type" value="Genomic_DNA"/>
</dbReference>
<feature type="domain" description="Amine oxidase" evidence="1">
    <location>
        <begin position="15"/>
        <end position="408"/>
    </location>
</feature>
<dbReference type="GO" id="GO:0016491">
    <property type="term" value="F:oxidoreductase activity"/>
    <property type="evidence" value="ECO:0007669"/>
    <property type="project" value="InterPro"/>
</dbReference>
<gene>
    <name evidence="2" type="ORF">UFOPK1827_01156</name>
</gene>
<dbReference type="SUPFAM" id="SSF51905">
    <property type="entry name" value="FAD/NAD(P)-binding domain"/>
    <property type="match status" value="1"/>
</dbReference>
<evidence type="ECO:0000259" key="1">
    <source>
        <dbReference type="Pfam" id="PF01593"/>
    </source>
</evidence>